<keyword evidence="1" id="KW-0547">Nucleotide-binding</keyword>
<name>A0ABM9W398_9FIRM</name>
<proteinExistence type="predicted"/>
<dbReference type="EMBL" id="FCOW01000011">
    <property type="protein sequence ID" value="CVK19632.1"/>
    <property type="molecule type" value="Genomic_DNA"/>
</dbReference>
<dbReference type="NCBIfam" id="TIGR02858">
    <property type="entry name" value="spore_III_AA"/>
    <property type="match status" value="1"/>
</dbReference>
<dbReference type="PANTHER" id="PTHR20953">
    <property type="entry name" value="KINASE-RELATED"/>
    <property type="match status" value="1"/>
</dbReference>
<sequence length="318" mass="34470">MPSHIASLLLQLPDNIINEITEIRIRVNQPLLLVLDNSDIMVPQAGKTAASEAYCCNSQDLSRIFQLLCKNSVYAFEEEVSQGYLTIPGGHRVGLAGQATVFAGVIKTIKCISSLNFRLAKAIPGCADSILPYMVDRECGRIVNTLLISPPRCGKTTILRDLIRQLSTGKPSLGIAGVQIGVVDERSEIAACQNGIPSVDLGPRVDVLDTCPKASGMLMLIRSMAPQVVATDELGRQEDVIAVREAICAGVTVVATVHSRTVNELYERPYIGELLAQKLFDRYVVLSSRLGPGTIEEIFDSRQEKVLYTCPDEVGICG</sequence>
<dbReference type="InterPro" id="IPR003593">
    <property type="entry name" value="AAA+_ATPase"/>
</dbReference>
<evidence type="ECO:0000313" key="5">
    <source>
        <dbReference type="Proteomes" id="UP000245702"/>
    </source>
</evidence>
<dbReference type="InterPro" id="IPR027417">
    <property type="entry name" value="P-loop_NTPase"/>
</dbReference>
<dbReference type="Gene3D" id="3.40.50.300">
    <property type="entry name" value="P-loop containing nucleotide triphosphate hydrolases"/>
    <property type="match status" value="1"/>
</dbReference>
<reference evidence="4 5" key="1">
    <citation type="submission" date="2016-01" db="EMBL/GenBank/DDBJ databases">
        <authorList>
            <person name="Brown R."/>
        </authorList>
    </citation>
    <scope>NUCLEOTIDE SEQUENCE [LARGE SCALE GENOMIC DNA]</scope>
    <source>
        <strain evidence="4">Sporomusa sphaeroides DSM 2875</strain>
    </source>
</reference>
<organism evidence="4 5">
    <name type="scientific">Sporomusa sphaeroides DSM 2875</name>
    <dbReference type="NCBI Taxonomy" id="1337886"/>
    <lineage>
        <taxon>Bacteria</taxon>
        <taxon>Bacillati</taxon>
        <taxon>Bacillota</taxon>
        <taxon>Negativicutes</taxon>
        <taxon>Selenomonadales</taxon>
        <taxon>Sporomusaceae</taxon>
        <taxon>Sporomusa</taxon>
    </lineage>
</organism>
<evidence type="ECO:0000313" key="4">
    <source>
        <dbReference type="EMBL" id="CVK19632.1"/>
    </source>
</evidence>
<feature type="domain" description="AAA+ ATPase" evidence="3">
    <location>
        <begin position="141"/>
        <end position="291"/>
    </location>
</feature>
<accession>A0ABM9W398</accession>
<dbReference type="InterPro" id="IPR045735">
    <property type="entry name" value="Spore_III_AA_AAA+_ATPase"/>
</dbReference>
<evidence type="ECO:0000256" key="2">
    <source>
        <dbReference type="ARBA" id="ARBA00022840"/>
    </source>
</evidence>
<evidence type="ECO:0000259" key="3">
    <source>
        <dbReference type="SMART" id="SM00382"/>
    </source>
</evidence>
<dbReference type="PANTHER" id="PTHR20953:SF3">
    <property type="entry name" value="P-LOOP CONTAINING NUCLEOSIDE TRIPHOSPHATE HYDROLASES SUPERFAMILY PROTEIN"/>
    <property type="match status" value="1"/>
</dbReference>
<keyword evidence="2" id="KW-0067">ATP-binding</keyword>
<dbReference type="Pfam" id="PF19568">
    <property type="entry name" value="Spore_III_AA"/>
    <property type="match status" value="1"/>
</dbReference>
<dbReference type="SUPFAM" id="SSF52540">
    <property type="entry name" value="P-loop containing nucleoside triphosphate hydrolases"/>
    <property type="match status" value="1"/>
</dbReference>
<dbReference type="SMART" id="SM00382">
    <property type="entry name" value="AAA"/>
    <property type="match status" value="1"/>
</dbReference>
<protein>
    <recommendedName>
        <fullName evidence="3">AAA+ ATPase domain-containing protein</fullName>
    </recommendedName>
</protein>
<dbReference type="Proteomes" id="UP000245702">
    <property type="component" value="Unassembled WGS sequence"/>
</dbReference>
<comment type="caution">
    <text evidence="4">The sequence shown here is derived from an EMBL/GenBank/DDBJ whole genome shotgun (WGS) entry which is preliminary data.</text>
</comment>
<evidence type="ECO:0000256" key="1">
    <source>
        <dbReference type="ARBA" id="ARBA00022741"/>
    </source>
</evidence>
<gene>
    <name evidence="4" type="ORF">SSPH_02287</name>
</gene>
<keyword evidence="5" id="KW-1185">Reference proteome</keyword>
<dbReference type="InterPro" id="IPR014217">
    <property type="entry name" value="Spore_III_AA"/>
</dbReference>